<protein>
    <submittedName>
        <fullName evidence="4">Maleylpyruvate isomerase N-terminal domain-containing protein</fullName>
    </submittedName>
</protein>
<dbReference type="GO" id="GO:0046872">
    <property type="term" value="F:metal ion binding"/>
    <property type="evidence" value="ECO:0007669"/>
    <property type="project" value="InterPro"/>
</dbReference>
<evidence type="ECO:0000259" key="3">
    <source>
        <dbReference type="Pfam" id="PF11716"/>
    </source>
</evidence>
<feature type="domain" description="MDMPI C-terminal" evidence="2">
    <location>
        <begin position="146"/>
        <end position="239"/>
    </location>
</feature>
<organism evidence="4 5">
    <name type="scientific">Actinosynnema pretiosum subsp. pretiosum</name>
    <dbReference type="NCBI Taxonomy" id="103721"/>
    <lineage>
        <taxon>Bacteria</taxon>
        <taxon>Bacillati</taxon>
        <taxon>Actinomycetota</taxon>
        <taxon>Actinomycetes</taxon>
        <taxon>Pseudonocardiales</taxon>
        <taxon>Pseudonocardiaceae</taxon>
        <taxon>Actinosynnema</taxon>
    </lineage>
</organism>
<dbReference type="PANTHER" id="PTHR40758:SF1">
    <property type="entry name" value="CONSERVED PROTEIN"/>
    <property type="match status" value="1"/>
</dbReference>
<dbReference type="InterPro" id="IPR017517">
    <property type="entry name" value="Maleyloyr_isom"/>
</dbReference>
<dbReference type="InterPro" id="IPR024344">
    <property type="entry name" value="MDMPI_metal-binding"/>
</dbReference>
<evidence type="ECO:0000256" key="1">
    <source>
        <dbReference type="SAM" id="MobiDB-lite"/>
    </source>
</evidence>
<evidence type="ECO:0000313" key="5">
    <source>
        <dbReference type="Proteomes" id="UP000677152"/>
    </source>
</evidence>
<feature type="region of interest" description="Disordered" evidence="1">
    <location>
        <begin position="54"/>
        <end position="74"/>
    </location>
</feature>
<dbReference type="AlphaFoldDB" id="A0AA45R1Y4"/>
<dbReference type="EMBL" id="CP073249">
    <property type="protein sequence ID" value="QUF02194.1"/>
    <property type="molecule type" value="Genomic_DNA"/>
</dbReference>
<dbReference type="GO" id="GO:0016853">
    <property type="term" value="F:isomerase activity"/>
    <property type="evidence" value="ECO:0007669"/>
    <property type="project" value="UniProtKB-KW"/>
</dbReference>
<dbReference type="SUPFAM" id="SSF109854">
    <property type="entry name" value="DinB/YfiT-like putative metalloenzymes"/>
    <property type="match status" value="1"/>
</dbReference>
<keyword evidence="4" id="KW-0413">Isomerase</keyword>
<feature type="domain" description="Mycothiol-dependent maleylpyruvate isomerase metal-binding" evidence="3">
    <location>
        <begin position="9"/>
        <end position="128"/>
    </location>
</feature>
<dbReference type="Proteomes" id="UP000677152">
    <property type="component" value="Chromosome"/>
</dbReference>
<accession>A0AA45R1Y4</accession>
<evidence type="ECO:0000313" key="4">
    <source>
        <dbReference type="EMBL" id="QUF02194.1"/>
    </source>
</evidence>
<reference evidence="4" key="1">
    <citation type="submission" date="2021-04" db="EMBL/GenBank/DDBJ databases">
        <title>Genomic sequence of Actinosynnema pretiosum subsp. pretiosum ATCC 31280 (C-14919).</title>
        <authorList>
            <person name="Bai L."/>
            <person name="Wang X."/>
            <person name="Xiao Y."/>
        </authorList>
    </citation>
    <scope>NUCLEOTIDE SEQUENCE</scope>
    <source>
        <strain evidence="4">ATCC 31280</strain>
    </source>
</reference>
<proteinExistence type="predicted"/>
<dbReference type="NCBIfam" id="TIGR03083">
    <property type="entry name" value="maleylpyruvate isomerase family mycothiol-dependent enzyme"/>
    <property type="match status" value="1"/>
</dbReference>
<evidence type="ECO:0000259" key="2">
    <source>
        <dbReference type="Pfam" id="PF07398"/>
    </source>
</evidence>
<gene>
    <name evidence="4" type="ORF">KCV87_22165</name>
</gene>
<dbReference type="InterPro" id="IPR010872">
    <property type="entry name" value="MDMPI_C-term_domain"/>
</dbReference>
<dbReference type="GO" id="GO:0005886">
    <property type="term" value="C:plasma membrane"/>
    <property type="evidence" value="ECO:0007669"/>
    <property type="project" value="TreeGrafter"/>
</dbReference>
<dbReference type="InterPro" id="IPR034660">
    <property type="entry name" value="DinB/YfiT-like"/>
</dbReference>
<sequence length="245" mass="26992">MEHADFTRSLREQYDALRALIAAADPSAPVPTCPGWTVEALARHVARTHAWSIRAALTPPDTDSPPRPKEGPEDWPELLAWWDERFSELVRVLSTEDPSRPAWTFVGPGDLAFWARRQTHETAVHRLDGEHAVRAGDVPPLLFPPDLAADGVDEYLTTMLTRQHLTKPNELSGRVVLHAADASRSWLLRLTPGEAPRVGALDGAAVDEDVVVAGTADSLYRLVWDRPSHAVVTGRGDLLRALPRP</sequence>
<dbReference type="PANTHER" id="PTHR40758">
    <property type="entry name" value="CONSERVED PROTEIN"/>
    <property type="match status" value="1"/>
</dbReference>
<name>A0AA45R1Y4_9PSEU</name>
<dbReference type="Pfam" id="PF07398">
    <property type="entry name" value="MDMPI_C"/>
    <property type="match status" value="1"/>
</dbReference>
<dbReference type="Pfam" id="PF11716">
    <property type="entry name" value="MDMPI_N"/>
    <property type="match status" value="1"/>
</dbReference>